<organism evidence="1 2">
    <name type="scientific">Actinotignum timonense</name>
    <dbReference type="NCBI Taxonomy" id="1870995"/>
    <lineage>
        <taxon>Bacteria</taxon>
        <taxon>Bacillati</taxon>
        <taxon>Actinomycetota</taxon>
        <taxon>Actinomycetes</taxon>
        <taxon>Actinomycetales</taxon>
        <taxon>Actinomycetaceae</taxon>
        <taxon>Actinotignum</taxon>
    </lineage>
</organism>
<name>A0AAW9HBW9_9ACTO</name>
<dbReference type="EMBL" id="JAWNFV010000008">
    <property type="protein sequence ID" value="MDY5140582.1"/>
    <property type="molecule type" value="Genomic_DNA"/>
</dbReference>
<evidence type="ECO:0000313" key="2">
    <source>
        <dbReference type="Proteomes" id="UP001288320"/>
    </source>
</evidence>
<protein>
    <submittedName>
        <fullName evidence="1">Uncharacterized protein</fullName>
    </submittedName>
</protein>
<dbReference type="Proteomes" id="UP001288320">
    <property type="component" value="Unassembled WGS sequence"/>
</dbReference>
<proteinExistence type="predicted"/>
<comment type="caution">
    <text evidence="1">The sequence shown here is derived from an EMBL/GenBank/DDBJ whole genome shotgun (WGS) entry which is preliminary data.</text>
</comment>
<accession>A0AAW9HBW9</accession>
<evidence type="ECO:0000313" key="1">
    <source>
        <dbReference type="EMBL" id="MDY5140582.1"/>
    </source>
</evidence>
<sequence length="56" mass="6341">MMTFHCGKRPRPAPGSWLNEQLSEVIELCGLSVPAHRRPLPYRVASVSDYLLYRAA</sequence>
<gene>
    <name evidence="1" type="ORF">R6G74_04560</name>
</gene>
<dbReference type="RefSeq" id="WP_180948902.1">
    <property type="nucleotide sequence ID" value="NZ_CAUPFC010000023.1"/>
</dbReference>
<reference evidence="1" key="1">
    <citation type="submission" date="2023-10" db="EMBL/GenBank/DDBJ databases">
        <title>Whole Genome based description of the genera Actinobaculum and Actinotignum reveals a complex phylogenetic relationship within the species included in the genus Actinotignum.</title>
        <authorList>
            <person name="Jensen C.S."/>
            <person name="Dargis R."/>
            <person name="Kemp M."/>
            <person name="Christensen J.J."/>
        </authorList>
    </citation>
    <scope>NUCLEOTIDE SEQUENCE</scope>
    <source>
        <strain evidence="1">SLA_B245</strain>
    </source>
</reference>
<dbReference type="AlphaFoldDB" id="A0AAW9HBW9"/>